<feature type="binding site" evidence="7">
    <location>
        <position position="86"/>
    </location>
    <ligand>
        <name>FMN</name>
        <dbReference type="ChEBI" id="CHEBI:58210"/>
    </ligand>
</feature>
<proteinExistence type="inferred from homology"/>
<dbReference type="KEGG" id="lmoi:VV02_08170"/>
<dbReference type="Pfam" id="PF10590">
    <property type="entry name" value="PNP_phzG_C"/>
    <property type="match status" value="1"/>
</dbReference>
<evidence type="ECO:0000256" key="2">
    <source>
        <dbReference type="ARBA" id="ARBA00022630"/>
    </source>
</evidence>
<feature type="binding site" evidence="7">
    <location>
        <begin position="144"/>
        <end position="145"/>
    </location>
    <ligand>
        <name>FMN</name>
        <dbReference type="ChEBI" id="CHEBI:58210"/>
    </ligand>
</feature>
<feature type="binding site" evidence="7">
    <location>
        <begin position="80"/>
        <end position="81"/>
    </location>
    <ligand>
        <name>FMN</name>
        <dbReference type="ChEBI" id="CHEBI:58210"/>
    </ligand>
</feature>
<evidence type="ECO:0000256" key="5">
    <source>
        <dbReference type="NCBIfam" id="TIGR00558"/>
    </source>
</evidence>
<dbReference type="PANTHER" id="PTHR10851:SF0">
    <property type="entry name" value="PYRIDOXINE-5'-PHOSPHATE OXIDASE"/>
    <property type="match status" value="1"/>
</dbReference>
<dbReference type="InterPro" id="IPR011576">
    <property type="entry name" value="Pyridox_Oxase_N"/>
</dbReference>
<accession>A0A0K1JGJ4</accession>
<feature type="binding site" evidence="6">
    <location>
        <position position="127"/>
    </location>
    <ligand>
        <name>substrate</name>
    </ligand>
</feature>
<dbReference type="RefSeq" id="WP_052590912.1">
    <property type="nucleotide sequence ID" value="NZ_CP011112.1"/>
</dbReference>
<organism evidence="10 11">
    <name type="scientific">Luteipulveratus mongoliensis</name>
    <dbReference type="NCBI Taxonomy" id="571913"/>
    <lineage>
        <taxon>Bacteria</taxon>
        <taxon>Bacillati</taxon>
        <taxon>Actinomycetota</taxon>
        <taxon>Actinomycetes</taxon>
        <taxon>Micrococcales</taxon>
        <taxon>Dermacoccaceae</taxon>
        <taxon>Luteipulveratus</taxon>
    </lineage>
</organism>
<comment type="cofactor">
    <cofactor evidence="7">
        <name>FMN</name>
        <dbReference type="ChEBI" id="CHEBI:58210"/>
    </cofactor>
    <text evidence="7">Binds 1 FMN per subunit.</text>
</comment>
<dbReference type="EC" id="1.4.3.5" evidence="5"/>
<evidence type="ECO:0000256" key="4">
    <source>
        <dbReference type="ARBA" id="ARBA00023002"/>
    </source>
</evidence>
<keyword evidence="11" id="KW-1185">Reference proteome</keyword>
<keyword evidence="2" id="KW-0285">Flavoprotein</keyword>
<feature type="domain" description="Pyridoxamine 5'-phosphate oxidase N-terminal" evidence="8">
    <location>
        <begin position="46"/>
        <end position="159"/>
    </location>
</feature>
<comment type="similarity">
    <text evidence="1">Belongs to the pyridoxamine 5'-phosphate oxidase family.</text>
</comment>
<evidence type="ECO:0000256" key="6">
    <source>
        <dbReference type="PIRSR" id="PIRSR000190-1"/>
    </source>
</evidence>
<dbReference type="OrthoDB" id="9780392at2"/>
<evidence type="ECO:0000259" key="9">
    <source>
        <dbReference type="Pfam" id="PF10590"/>
    </source>
</evidence>
<evidence type="ECO:0000256" key="7">
    <source>
        <dbReference type="PIRSR" id="PIRSR000190-2"/>
    </source>
</evidence>
<sequence length="227" mass="25250">MTEVSARIDYDGDGIEESTLPPAPWSAITSWLADARQRQADCGDVPEPDALALATIDETGQPHVRTVLMRYLETDGPGFYTNLESRKGLDLQASSAVAASLTWQAMYRAIRFVGRAEPLPPEVVEPYFASRPWGSRISAWTSLQSQPVASRDELETTYATYAARWPDDGKPDDVPVPPFWGGYRIVCEEVELWGGRKNRLHDRLVYVRAAAGGLDAAASWRIERRQP</sequence>
<feature type="binding site" evidence="7">
    <location>
        <position position="203"/>
    </location>
    <ligand>
        <name>FMN</name>
        <dbReference type="ChEBI" id="CHEBI:58210"/>
    </ligand>
</feature>
<feature type="binding site" evidence="6">
    <location>
        <position position="70"/>
    </location>
    <ligand>
        <name>substrate</name>
    </ligand>
</feature>
<dbReference type="EMBL" id="CP011112">
    <property type="protein sequence ID" value="AKU15834.1"/>
    <property type="molecule type" value="Genomic_DNA"/>
</dbReference>
<dbReference type="Gene3D" id="2.30.110.10">
    <property type="entry name" value="Electron Transport, Fmn-binding Protein, Chain A"/>
    <property type="match status" value="1"/>
</dbReference>
<dbReference type="InterPro" id="IPR019576">
    <property type="entry name" value="Pyridoxamine_oxidase_dimer_C"/>
</dbReference>
<feature type="binding site" evidence="7">
    <location>
        <position position="193"/>
    </location>
    <ligand>
        <name>FMN</name>
        <dbReference type="ChEBI" id="CHEBI:58210"/>
    </ligand>
</feature>
<feature type="domain" description="Pyridoxine 5'-phosphate oxidase dimerisation C-terminal" evidence="9">
    <location>
        <begin position="180"/>
        <end position="227"/>
    </location>
</feature>
<evidence type="ECO:0000313" key="11">
    <source>
        <dbReference type="Proteomes" id="UP000066480"/>
    </source>
</evidence>
<evidence type="ECO:0000256" key="1">
    <source>
        <dbReference type="ARBA" id="ARBA00007301"/>
    </source>
</evidence>
<dbReference type="Pfam" id="PF01243">
    <property type="entry name" value="PNPOx_N"/>
    <property type="match status" value="1"/>
</dbReference>
<reference evidence="10 11" key="1">
    <citation type="submission" date="2015-03" db="EMBL/GenBank/DDBJ databases">
        <title>Luteipulveratus halotolerans sp. nov., a novel actinobacterium (Dermacoccaceae) from Sarawak, Malaysia.</title>
        <authorList>
            <person name="Juboi H."/>
            <person name="Basik A."/>
            <person name="Shamsul S.S."/>
            <person name="Arnold P."/>
            <person name="Schmitt E.K."/>
            <person name="Sanglier J.-J."/>
            <person name="Yeo T."/>
        </authorList>
    </citation>
    <scope>NUCLEOTIDE SEQUENCE [LARGE SCALE GENOMIC DNA]</scope>
    <source>
        <strain evidence="10 11">MN07-A0370</strain>
    </source>
</reference>
<gene>
    <name evidence="10" type="ORF">VV02_08170</name>
</gene>
<evidence type="ECO:0000259" key="8">
    <source>
        <dbReference type="Pfam" id="PF01243"/>
    </source>
</evidence>
<dbReference type="SUPFAM" id="SSF50475">
    <property type="entry name" value="FMN-binding split barrel"/>
    <property type="match status" value="1"/>
</dbReference>
<name>A0A0K1JGJ4_9MICO</name>
<feature type="binding site" evidence="6">
    <location>
        <begin position="199"/>
        <end position="201"/>
    </location>
    <ligand>
        <name>substrate</name>
    </ligand>
</feature>
<feature type="binding site" evidence="6">
    <location>
        <position position="135"/>
    </location>
    <ligand>
        <name>substrate</name>
    </ligand>
</feature>
<dbReference type="InterPro" id="IPR012349">
    <property type="entry name" value="Split_barrel_FMN-bd"/>
</dbReference>
<feature type="binding site" evidence="6">
    <location>
        <begin position="7"/>
        <end position="10"/>
    </location>
    <ligand>
        <name>substrate</name>
    </ligand>
</feature>
<feature type="binding site" evidence="7">
    <location>
        <position position="87"/>
    </location>
    <ligand>
        <name>FMN</name>
        <dbReference type="ChEBI" id="CHEBI:58210"/>
    </ligand>
</feature>
<dbReference type="PATRIC" id="fig|571913.6.peg.1675"/>
<evidence type="ECO:0000313" key="10">
    <source>
        <dbReference type="EMBL" id="AKU15834.1"/>
    </source>
</evidence>
<evidence type="ECO:0000256" key="3">
    <source>
        <dbReference type="ARBA" id="ARBA00022643"/>
    </source>
</evidence>
<dbReference type="GO" id="GO:0010181">
    <property type="term" value="F:FMN binding"/>
    <property type="evidence" value="ECO:0007669"/>
    <property type="project" value="UniProtKB-UniRule"/>
</dbReference>
<dbReference type="Proteomes" id="UP000066480">
    <property type="component" value="Chromosome"/>
</dbReference>
<dbReference type="NCBIfam" id="TIGR00558">
    <property type="entry name" value="pdxH"/>
    <property type="match status" value="1"/>
</dbReference>
<keyword evidence="3 7" id="KW-0288">FMN</keyword>
<dbReference type="PANTHER" id="PTHR10851">
    <property type="entry name" value="PYRIDOXINE-5-PHOSPHATE OXIDASE"/>
    <property type="match status" value="1"/>
</dbReference>
<dbReference type="InterPro" id="IPR000659">
    <property type="entry name" value="Pyridox_Oxase"/>
</dbReference>
<dbReference type="GO" id="GO:0008615">
    <property type="term" value="P:pyridoxine biosynthetic process"/>
    <property type="evidence" value="ECO:0007669"/>
    <property type="project" value="UniProtKB-UniRule"/>
</dbReference>
<dbReference type="AlphaFoldDB" id="A0A0K1JGJ4"/>
<protein>
    <recommendedName>
        <fullName evidence="5">Pyridoxamine 5'-phosphate oxidase</fullName>
        <ecNumber evidence="5">1.4.3.5</ecNumber>
    </recommendedName>
</protein>
<dbReference type="STRING" id="571913.VV02_08170"/>
<feature type="binding site" evidence="6">
    <location>
        <position position="131"/>
    </location>
    <ligand>
        <name>substrate</name>
    </ligand>
</feature>
<dbReference type="PIRSF" id="PIRSF000190">
    <property type="entry name" value="Pyd_amn-ph_oxd"/>
    <property type="match status" value="1"/>
</dbReference>
<keyword evidence="4" id="KW-0560">Oxidoreductase</keyword>
<dbReference type="GO" id="GO:0004733">
    <property type="term" value="F:pyridoxamine phosphate oxidase activity"/>
    <property type="evidence" value="ECO:0007669"/>
    <property type="project" value="UniProtKB-UniRule"/>
</dbReference>
<dbReference type="NCBIfam" id="NF004231">
    <property type="entry name" value="PRK05679.1"/>
    <property type="match status" value="1"/>
</dbReference>